<reference evidence="2" key="1">
    <citation type="submission" date="2020-07" db="EMBL/GenBank/DDBJ databases">
        <title>Huge and variable diversity of episymbiotic CPR bacteria and DPANN archaea in groundwater ecosystems.</title>
        <authorList>
            <person name="He C.Y."/>
            <person name="Keren R."/>
            <person name="Whittaker M."/>
            <person name="Farag I.F."/>
            <person name="Doudna J."/>
            <person name="Cate J.H.D."/>
            <person name="Banfield J.F."/>
        </authorList>
    </citation>
    <scope>NUCLEOTIDE SEQUENCE</scope>
    <source>
        <strain evidence="2">NC_groundwater_1818_Pr3_B-0.1um_66_35</strain>
    </source>
</reference>
<dbReference type="Proteomes" id="UP000782519">
    <property type="component" value="Unassembled WGS sequence"/>
</dbReference>
<sequence>MGTIIEFPTDAASRRSGSTMVPPSDHQAKILILPAIRIERHVETRDDRGPEQGDAPRRRRRPRARS</sequence>
<protein>
    <submittedName>
        <fullName evidence="2">Uncharacterized protein</fullName>
    </submittedName>
</protein>
<dbReference type="EMBL" id="JACRJB010000037">
    <property type="protein sequence ID" value="MBI5130419.1"/>
    <property type="molecule type" value="Genomic_DNA"/>
</dbReference>
<accession>A0A933RYB4</accession>
<organism evidence="2 3">
    <name type="scientific">Rhodopseudomonas palustris</name>
    <dbReference type="NCBI Taxonomy" id="1076"/>
    <lineage>
        <taxon>Bacteria</taxon>
        <taxon>Pseudomonadati</taxon>
        <taxon>Pseudomonadota</taxon>
        <taxon>Alphaproteobacteria</taxon>
        <taxon>Hyphomicrobiales</taxon>
        <taxon>Nitrobacteraceae</taxon>
        <taxon>Rhodopseudomonas</taxon>
    </lineage>
</organism>
<name>A0A933RYB4_RHOPL</name>
<feature type="compositionally biased region" description="Basic and acidic residues" evidence="1">
    <location>
        <begin position="41"/>
        <end position="56"/>
    </location>
</feature>
<proteinExistence type="predicted"/>
<evidence type="ECO:0000313" key="3">
    <source>
        <dbReference type="Proteomes" id="UP000782519"/>
    </source>
</evidence>
<evidence type="ECO:0000313" key="2">
    <source>
        <dbReference type="EMBL" id="MBI5130419.1"/>
    </source>
</evidence>
<dbReference type="AlphaFoldDB" id="A0A933RYB4"/>
<feature type="compositionally biased region" description="Basic residues" evidence="1">
    <location>
        <begin position="57"/>
        <end position="66"/>
    </location>
</feature>
<gene>
    <name evidence="2" type="ORF">HZA66_13330</name>
</gene>
<evidence type="ECO:0000256" key="1">
    <source>
        <dbReference type="SAM" id="MobiDB-lite"/>
    </source>
</evidence>
<feature type="region of interest" description="Disordered" evidence="1">
    <location>
        <begin position="1"/>
        <end position="23"/>
    </location>
</feature>
<feature type="region of interest" description="Disordered" evidence="1">
    <location>
        <begin position="41"/>
        <end position="66"/>
    </location>
</feature>
<comment type="caution">
    <text evidence="2">The sequence shown here is derived from an EMBL/GenBank/DDBJ whole genome shotgun (WGS) entry which is preliminary data.</text>
</comment>